<comment type="catalytic activity">
    <reaction evidence="6 8">
        <text>(sulfur carrier)-H + L-cysteine = (sulfur carrier)-SH + L-alanine</text>
        <dbReference type="Rhea" id="RHEA:43892"/>
        <dbReference type="Rhea" id="RHEA-COMP:14737"/>
        <dbReference type="Rhea" id="RHEA-COMP:14739"/>
        <dbReference type="ChEBI" id="CHEBI:29917"/>
        <dbReference type="ChEBI" id="CHEBI:35235"/>
        <dbReference type="ChEBI" id="CHEBI:57972"/>
        <dbReference type="ChEBI" id="CHEBI:64428"/>
        <dbReference type="EC" id="2.8.1.7"/>
    </reaction>
</comment>
<dbReference type="CDD" id="cd06453">
    <property type="entry name" value="SufS_like"/>
    <property type="match status" value="1"/>
</dbReference>
<evidence type="ECO:0000256" key="3">
    <source>
        <dbReference type="ARBA" id="ARBA00012239"/>
    </source>
</evidence>
<reference evidence="10 11" key="1">
    <citation type="journal article" date="2016" name="Nat. Commun.">
        <title>Thousands of microbial genomes shed light on interconnected biogeochemical processes in an aquifer system.</title>
        <authorList>
            <person name="Anantharaman K."/>
            <person name="Brown C.T."/>
            <person name="Hug L.A."/>
            <person name="Sharon I."/>
            <person name="Castelle C.J."/>
            <person name="Probst A.J."/>
            <person name="Thomas B.C."/>
            <person name="Singh A."/>
            <person name="Wilkins M.J."/>
            <person name="Karaoz U."/>
            <person name="Brodie E.L."/>
            <person name="Williams K.H."/>
            <person name="Hubbard S.S."/>
            <person name="Banfield J.F."/>
        </authorList>
    </citation>
    <scope>NUCLEOTIDE SEQUENCE [LARGE SCALE GENOMIC DNA]</scope>
</reference>
<comment type="caution">
    <text evidence="10">The sequence shown here is derived from an EMBL/GenBank/DDBJ whole genome shotgun (WGS) entry which is preliminary data.</text>
</comment>
<comment type="function">
    <text evidence="8">Catalyzes the removal of elemental sulfur and selenium atoms from L-cysteine, L-cystine, L-selenocysteine, and L-selenocystine to produce L-alanine.</text>
</comment>
<evidence type="ECO:0000256" key="6">
    <source>
        <dbReference type="ARBA" id="ARBA00050776"/>
    </source>
</evidence>
<dbReference type="PROSITE" id="PS00595">
    <property type="entry name" value="AA_TRANSFER_CLASS_5"/>
    <property type="match status" value="1"/>
</dbReference>
<dbReference type="Gene3D" id="3.90.1150.10">
    <property type="entry name" value="Aspartate Aminotransferase, domain 1"/>
    <property type="match status" value="1"/>
</dbReference>
<dbReference type="InterPro" id="IPR020578">
    <property type="entry name" value="Aminotrans_V_PyrdxlP_BS"/>
</dbReference>
<proteinExistence type="inferred from homology"/>
<sequence>MLQQKSDFPILSQKNKLTYLDSAATSLKPQAVIDAMDEYYTSYSANIHRGLYPLSERASAEYEETRQVIADFIGARSEDEIIFTRNATESVNLVAYSYGREHVQKGDEIVTTVIEHHANFVPWQQLAFGTGADFKVIDITDQGDLNIFDKNGKLQLQDVITPKTKIFACNYVSNVLGTVQPVKDIIKAVRAINPEVIILIDAAQAVPHLEVNVQDLDCDFLVFSAHKMCGPTGVGVLWGRQDLLENMSPFLFGGDMINEVHIDKSVWATVPHKFEAGTPDIAGVIGLKAAVKYLQDVGLEKISKHEDELASYTREKLHEAFGNALSIVGEYSRLPHVGVVAFTIRGCHPHDIAGILAEEQICIRAGFHCAMPLHTRLGAKATSRASFYMYSTKEDADLFVSKLKNAYSVLT</sequence>
<evidence type="ECO:0000313" key="11">
    <source>
        <dbReference type="Proteomes" id="UP000178098"/>
    </source>
</evidence>
<dbReference type="InterPro" id="IPR015421">
    <property type="entry name" value="PyrdxlP-dep_Trfase_major"/>
</dbReference>
<evidence type="ECO:0000256" key="2">
    <source>
        <dbReference type="ARBA" id="ARBA00010447"/>
    </source>
</evidence>
<dbReference type="PANTHER" id="PTHR43586:SF8">
    <property type="entry name" value="CYSTEINE DESULFURASE 1, CHLOROPLASTIC"/>
    <property type="match status" value="1"/>
</dbReference>
<dbReference type="InterPro" id="IPR010970">
    <property type="entry name" value="Cys_dSase_SufS"/>
</dbReference>
<dbReference type="InterPro" id="IPR000192">
    <property type="entry name" value="Aminotrans_V_dom"/>
</dbReference>
<dbReference type="PANTHER" id="PTHR43586">
    <property type="entry name" value="CYSTEINE DESULFURASE"/>
    <property type="match status" value="1"/>
</dbReference>
<evidence type="ECO:0000313" key="10">
    <source>
        <dbReference type="EMBL" id="OGK31313.1"/>
    </source>
</evidence>
<keyword evidence="5 8" id="KW-0663">Pyridoxal phosphate</keyword>
<keyword evidence="4 8" id="KW-0808">Transferase</keyword>
<dbReference type="EMBL" id="MFZT01000021">
    <property type="protein sequence ID" value="OGK31313.1"/>
    <property type="molecule type" value="Genomic_DNA"/>
</dbReference>
<accession>A0A1F7HJN8</accession>
<dbReference type="GO" id="GO:0006534">
    <property type="term" value="P:cysteine metabolic process"/>
    <property type="evidence" value="ECO:0007669"/>
    <property type="project" value="UniProtKB-UniRule"/>
</dbReference>
<evidence type="ECO:0000256" key="8">
    <source>
        <dbReference type="RuleBase" id="RU004506"/>
    </source>
</evidence>
<dbReference type="AlphaFoldDB" id="A0A1F7HJN8"/>
<evidence type="ECO:0000256" key="4">
    <source>
        <dbReference type="ARBA" id="ARBA00022679"/>
    </source>
</evidence>
<dbReference type="InterPro" id="IPR015422">
    <property type="entry name" value="PyrdxlP-dep_Trfase_small"/>
</dbReference>
<evidence type="ECO:0000256" key="1">
    <source>
        <dbReference type="ARBA" id="ARBA00001933"/>
    </source>
</evidence>
<dbReference type="EC" id="2.8.1.7" evidence="3 8"/>
<evidence type="ECO:0000256" key="7">
    <source>
        <dbReference type="RuleBase" id="RU004504"/>
    </source>
</evidence>
<dbReference type="Gene3D" id="3.40.640.10">
    <property type="entry name" value="Type I PLP-dependent aspartate aminotransferase-like (Major domain)"/>
    <property type="match status" value="1"/>
</dbReference>
<evidence type="ECO:0000259" key="9">
    <source>
        <dbReference type="Pfam" id="PF00266"/>
    </source>
</evidence>
<name>A0A1F7HJN8_9BACT</name>
<organism evidence="10 11">
    <name type="scientific">Candidatus Roizmanbacteria bacterium RIFCSPHIGHO2_02_FULL_43_11</name>
    <dbReference type="NCBI Taxonomy" id="1802043"/>
    <lineage>
        <taxon>Bacteria</taxon>
        <taxon>Candidatus Roizmaniibacteriota</taxon>
    </lineage>
</organism>
<dbReference type="InterPro" id="IPR015424">
    <property type="entry name" value="PyrdxlP-dep_Trfase"/>
</dbReference>
<dbReference type="GO" id="GO:0030170">
    <property type="term" value="F:pyridoxal phosphate binding"/>
    <property type="evidence" value="ECO:0007669"/>
    <property type="project" value="UniProtKB-UniRule"/>
</dbReference>
<dbReference type="Proteomes" id="UP000178098">
    <property type="component" value="Unassembled WGS sequence"/>
</dbReference>
<dbReference type="SUPFAM" id="SSF53383">
    <property type="entry name" value="PLP-dependent transferases"/>
    <property type="match status" value="1"/>
</dbReference>
<dbReference type="NCBIfam" id="TIGR01979">
    <property type="entry name" value="sufS"/>
    <property type="match status" value="1"/>
</dbReference>
<dbReference type="Pfam" id="PF00266">
    <property type="entry name" value="Aminotran_5"/>
    <property type="match status" value="1"/>
</dbReference>
<evidence type="ECO:0000256" key="5">
    <source>
        <dbReference type="ARBA" id="ARBA00022898"/>
    </source>
</evidence>
<protein>
    <recommendedName>
        <fullName evidence="3 8">Cysteine desulfurase</fullName>
        <ecNumber evidence="3 8">2.8.1.7</ecNumber>
    </recommendedName>
</protein>
<gene>
    <name evidence="10" type="ORF">A3D08_00885</name>
</gene>
<comment type="cofactor">
    <cofactor evidence="1 7">
        <name>pyridoxal 5'-phosphate</name>
        <dbReference type="ChEBI" id="CHEBI:597326"/>
    </cofactor>
</comment>
<feature type="domain" description="Aminotransferase class V" evidence="9">
    <location>
        <begin position="18"/>
        <end position="399"/>
    </location>
</feature>
<dbReference type="GO" id="GO:0031071">
    <property type="term" value="F:cysteine desulfurase activity"/>
    <property type="evidence" value="ECO:0007669"/>
    <property type="project" value="UniProtKB-UniRule"/>
</dbReference>
<comment type="similarity">
    <text evidence="2 8">Belongs to the class-V pyridoxal-phosphate-dependent aminotransferase family. Csd subfamily.</text>
</comment>